<dbReference type="RefSeq" id="WP_144988603.1">
    <property type="nucleotide sequence ID" value="NZ_VNJK01000001.1"/>
</dbReference>
<reference evidence="3 4" key="1">
    <citation type="submission" date="2019-07" db="EMBL/GenBank/DDBJ databases">
        <authorList>
            <person name="Kim J."/>
        </authorList>
    </citation>
    <scope>NUCLEOTIDE SEQUENCE [LARGE SCALE GENOMIC DNA]</scope>
    <source>
        <strain evidence="3 4">N4</strain>
    </source>
</reference>
<gene>
    <name evidence="3" type="primary">amaP</name>
    <name evidence="3" type="ORF">FPZ44_06845</name>
</gene>
<dbReference type="Pfam" id="PF03780">
    <property type="entry name" value="Asp23"/>
    <property type="match status" value="1"/>
</dbReference>
<dbReference type="EMBL" id="VNJK01000001">
    <property type="protein sequence ID" value="TVX92795.1"/>
    <property type="molecule type" value="Genomic_DNA"/>
</dbReference>
<feature type="transmembrane region" description="Helical" evidence="2">
    <location>
        <begin position="47"/>
        <end position="68"/>
    </location>
</feature>
<organism evidence="3 4">
    <name type="scientific">Paenibacillus agilis</name>
    <dbReference type="NCBI Taxonomy" id="3020863"/>
    <lineage>
        <taxon>Bacteria</taxon>
        <taxon>Bacillati</taxon>
        <taxon>Bacillota</taxon>
        <taxon>Bacilli</taxon>
        <taxon>Bacillales</taxon>
        <taxon>Paenibacillaceae</taxon>
        <taxon>Paenibacillus</taxon>
    </lineage>
</organism>
<dbReference type="AlphaFoldDB" id="A0A559IYU4"/>
<protein>
    <submittedName>
        <fullName evidence="3">Alkaline shock response membrane anchor protein AmaP</fullName>
    </submittedName>
</protein>
<proteinExistence type="inferred from homology"/>
<dbReference type="Proteomes" id="UP000318102">
    <property type="component" value="Unassembled WGS sequence"/>
</dbReference>
<dbReference type="NCBIfam" id="NF033218">
    <property type="entry name" value="anchor_AmaP"/>
    <property type="match status" value="1"/>
</dbReference>
<name>A0A559IYU4_9BACL</name>
<accession>A0A559IYU4</accession>
<evidence type="ECO:0000256" key="2">
    <source>
        <dbReference type="SAM" id="Phobius"/>
    </source>
</evidence>
<dbReference type="InterPro" id="IPR005531">
    <property type="entry name" value="Asp23"/>
</dbReference>
<keyword evidence="2" id="KW-1133">Transmembrane helix</keyword>
<comment type="caution">
    <text evidence="3">The sequence shown here is derived from an EMBL/GenBank/DDBJ whole genome shotgun (WGS) entry which is preliminary data.</text>
</comment>
<evidence type="ECO:0000313" key="4">
    <source>
        <dbReference type="Proteomes" id="UP000318102"/>
    </source>
</evidence>
<keyword evidence="2" id="KW-0472">Membrane</keyword>
<evidence type="ECO:0000313" key="3">
    <source>
        <dbReference type="EMBL" id="TVX92795.1"/>
    </source>
</evidence>
<sequence length="183" mass="19958">MGRIVDRLLLFVYSLTIGTLSAAAIVGASGLLTDTSEVYLDLSQPAWLQLAIIIVAAVVFLISLRMFILSIKRDSSAMTSIDQRTEFGDIKISLETIENVSLKAAARVRGTKDLKARIRAIDSGLDITIRAVVDGETSIPEMTAEVQRNVKEYVQDITGIPVSLVSVYVANIVQTQTFKARVE</sequence>
<dbReference type="OrthoDB" id="1716040at2"/>
<evidence type="ECO:0000256" key="1">
    <source>
        <dbReference type="ARBA" id="ARBA00005721"/>
    </source>
</evidence>
<keyword evidence="4" id="KW-1185">Reference proteome</keyword>
<comment type="similarity">
    <text evidence="1">Belongs to the asp23 family.</text>
</comment>
<keyword evidence="2" id="KW-0812">Transmembrane</keyword>